<sequence>MKGRALTCGIAIPRLARWSIKGRCGVHASHYHPHLVVGTADGSCSTMNTPKSTP</sequence>
<proteinExistence type="predicted"/>
<organism evidence="2">
    <name type="scientific">Laccaria bicolor (strain S238N-H82 / ATCC MYA-4686)</name>
    <name type="common">Bicoloured deceiver</name>
    <name type="synonym">Laccaria laccata var. bicolor</name>
    <dbReference type="NCBI Taxonomy" id="486041"/>
    <lineage>
        <taxon>Eukaryota</taxon>
        <taxon>Fungi</taxon>
        <taxon>Dikarya</taxon>
        <taxon>Basidiomycota</taxon>
        <taxon>Agaricomycotina</taxon>
        <taxon>Agaricomycetes</taxon>
        <taxon>Agaricomycetidae</taxon>
        <taxon>Agaricales</taxon>
        <taxon>Agaricineae</taxon>
        <taxon>Hydnangiaceae</taxon>
        <taxon>Laccaria</taxon>
    </lineage>
</organism>
<dbReference type="Proteomes" id="UP000001194">
    <property type="component" value="Unassembled WGS sequence"/>
</dbReference>
<keyword evidence="2" id="KW-1185">Reference proteome</keyword>
<reference evidence="1 2" key="1">
    <citation type="journal article" date="2008" name="Nature">
        <title>The genome of Laccaria bicolor provides insights into mycorrhizal symbiosis.</title>
        <authorList>
            <person name="Martin F."/>
            <person name="Aerts A."/>
            <person name="Ahren D."/>
            <person name="Brun A."/>
            <person name="Danchin E.G.J."/>
            <person name="Duchaussoy F."/>
            <person name="Gibon J."/>
            <person name="Kohler A."/>
            <person name="Lindquist E."/>
            <person name="Pereda V."/>
            <person name="Salamov A."/>
            <person name="Shapiro H.J."/>
            <person name="Wuyts J."/>
            <person name="Blaudez D."/>
            <person name="Buee M."/>
            <person name="Brokstein P."/>
            <person name="Canbaeck B."/>
            <person name="Cohen D."/>
            <person name="Courty P.E."/>
            <person name="Coutinho P.M."/>
            <person name="Delaruelle C."/>
            <person name="Detter J.C."/>
            <person name="Deveau A."/>
            <person name="DiFazio S."/>
            <person name="Duplessis S."/>
            <person name="Fraissinet-Tachet L."/>
            <person name="Lucic E."/>
            <person name="Frey-Klett P."/>
            <person name="Fourrey C."/>
            <person name="Feussner I."/>
            <person name="Gay G."/>
            <person name="Grimwood J."/>
            <person name="Hoegger P.J."/>
            <person name="Jain P."/>
            <person name="Kilaru S."/>
            <person name="Labbe J."/>
            <person name="Lin Y.C."/>
            <person name="Legue V."/>
            <person name="Le Tacon F."/>
            <person name="Marmeisse R."/>
            <person name="Melayah D."/>
            <person name="Montanini B."/>
            <person name="Muratet M."/>
            <person name="Nehls U."/>
            <person name="Niculita-Hirzel H."/>
            <person name="Oudot-Le Secq M.P."/>
            <person name="Peter M."/>
            <person name="Quesneville H."/>
            <person name="Rajashekar B."/>
            <person name="Reich M."/>
            <person name="Rouhier N."/>
            <person name="Schmutz J."/>
            <person name="Yin T."/>
            <person name="Chalot M."/>
            <person name="Henrissat B."/>
            <person name="Kuees U."/>
            <person name="Lucas S."/>
            <person name="Van de Peer Y."/>
            <person name="Podila G.K."/>
            <person name="Polle A."/>
            <person name="Pukkila P.J."/>
            <person name="Richardson P.M."/>
            <person name="Rouze P."/>
            <person name="Sanders I.R."/>
            <person name="Stajich J.E."/>
            <person name="Tunlid A."/>
            <person name="Tuskan G."/>
            <person name="Grigoriev I.V."/>
        </authorList>
    </citation>
    <scope>NUCLEOTIDE SEQUENCE [LARGE SCALE GENOMIC DNA]</scope>
    <source>
        <strain evidence="2">S238N-H82 / ATCC MYA-4686</strain>
    </source>
</reference>
<dbReference type="InParanoid" id="B0DZF0"/>
<evidence type="ECO:0000313" key="2">
    <source>
        <dbReference type="Proteomes" id="UP000001194"/>
    </source>
</evidence>
<evidence type="ECO:0000313" key="1">
    <source>
        <dbReference type="EMBL" id="EDR00033.1"/>
    </source>
</evidence>
<protein>
    <submittedName>
        <fullName evidence="1">Predicted protein</fullName>
    </submittedName>
</protein>
<dbReference type="GeneID" id="6084984"/>
<accession>B0DZF0</accession>
<dbReference type="EMBL" id="DS547155">
    <property type="protein sequence ID" value="EDR00033.1"/>
    <property type="molecule type" value="Genomic_DNA"/>
</dbReference>
<gene>
    <name evidence="1" type="ORF">LACBIDRAFT_314891</name>
</gene>
<dbReference type="HOGENOM" id="CLU_3050739_0_0_1"/>
<dbReference type="AlphaFoldDB" id="B0DZF0"/>
<name>B0DZF0_LACBS</name>
<dbReference type="RefSeq" id="XP_001889342.1">
    <property type="nucleotide sequence ID" value="XM_001889307.1"/>
</dbReference>
<dbReference type="KEGG" id="lbc:LACBIDRAFT_314891"/>